<feature type="compositionally biased region" description="Low complexity" evidence="5">
    <location>
        <begin position="185"/>
        <end position="195"/>
    </location>
</feature>
<sequence length="362" mass="40211">MKKLNTVLLALVSVGMTSVAMAQQSEKEPGEFYIGARLGALSLDSDRVGYKEGTLYPADSGFNTLDTGLEVGFMLTEYWETRIYYDYVQAGIDGAPGDLYGQSFGSDFLYHFNDMVYAGIGVNGTEVGDLSDAMVRATVGHREFINDDLSWRVEGGVQRGWELDHTEFFANIGLQLWFGEPTAVAPKQRPQVAPQPAQPAEPEPEPVDSDGDGVVDSKDNCVNTPMNYSVDANGCVKYKDETIREELLVEFDLNSSKVRESAMGEIEEMAMFMKDHPQLELTVHGHTDSTGEADYNQWLSERRAQSVADALVKRFGIAKNRVSYKGHGESQLKVKENSAADRQENRRIEAELKVVNRVPVKR</sequence>
<dbReference type="InterPro" id="IPR050330">
    <property type="entry name" value="Bact_OuterMem_StrucFunc"/>
</dbReference>
<evidence type="ECO:0000256" key="5">
    <source>
        <dbReference type="SAM" id="MobiDB-lite"/>
    </source>
</evidence>
<keyword evidence="6" id="KW-0732">Signal</keyword>
<dbReference type="InterPro" id="IPR006664">
    <property type="entry name" value="OMP_bac"/>
</dbReference>
<dbReference type="PANTHER" id="PTHR30329">
    <property type="entry name" value="STATOR ELEMENT OF FLAGELLAR MOTOR COMPLEX"/>
    <property type="match status" value="1"/>
</dbReference>
<dbReference type="RefSeq" id="WP_126785612.1">
    <property type="nucleotide sequence ID" value="NZ_PIQF01000005.1"/>
</dbReference>
<keyword evidence="3" id="KW-0998">Cell outer membrane</keyword>
<keyword evidence="2 4" id="KW-0472">Membrane</keyword>
<feature type="compositionally biased region" description="Acidic residues" evidence="5">
    <location>
        <begin position="202"/>
        <end position="213"/>
    </location>
</feature>
<dbReference type="SUPFAM" id="SSF103088">
    <property type="entry name" value="OmpA-like"/>
    <property type="match status" value="1"/>
</dbReference>
<gene>
    <name evidence="8" type="ORF">CWI81_12330</name>
</gene>
<evidence type="ECO:0000256" key="1">
    <source>
        <dbReference type="ARBA" id="ARBA00004442"/>
    </source>
</evidence>
<dbReference type="Gene3D" id="2.40.160.20">
    <property type="match status" value="1"/>
</dbReference>
<evidence type="ECO:0000313" key="9">
    <source>
        <dbReference type="Proteomes" id="UP000287908"/>
    </source>
</evidence>
<dbReference type="InterPro" id="IPR036737">
    <property type="entry name" value="OmpA-like_sf"/>
</dbReference>
<dbReference type="EMBL" id="PIQF01000005">
    <property type="protein sequence ID" value="RUO72765.1"/>
    <property type="molecule type" value="Genomic_DNA"/>
</dbReference>
<evidence type="ECO:0000256" key="3">
    <source>
        <dbReference type="ARBA" id="ARBA00023237"/>
    </source>
</evidence>
<dbReference type="PANTHER" id="PTHR30329:SF21">
    <property type="entry name" value="LIPOPROTEIN YIAD-RELATED"/>
    <property type="match status" value="1"/>
</dbReference>
<dbReference type="GO" id="GO:0009279">
    <property type="term" value="C:cell outer membrane"/>
    <property type="evidence" value="ECO:0007669"/>
    <property type="project" value="UniProtKB-SubCell"/>
</dbReference>
<feature type="signal peptide" evidence="6">
    <location>
        <begin position="1"/>
        <end position="22"/>
    </location>
</feature>
<protein>
    <submittedName>
        <fullName evidence="8">OprF</fullName>
    </submittedName>
</protein>
<reference evidence="8 9" key="1">
    <citation type="journal article" date="2011" name="Front. Microbiol.">
        <title>Genomic signatures of strain selection and enhancement in Bacillus atrophaeus var. globigii, a historical biowarfare simulant.</title>
        <authorList>
            <person name="Gibbons H.S."/>
            <person name="Broomall S.M."/>
            <person name="McNew L.A."/>
            <person name="Daligault H."/>
            <person name="Chapman C."/>
            <person name="Bruce D."/>
            <person name="Karavis M."/>
            <person name="Krepps M."/>
            <person name="McGregor P.A."/>
            <person name="Hong C."/>
            <person name="Park K.H."/>
            <person name="Akmal A."/>
            <person name="Feldman A."/>
            <person name="Lin J.S."/>
            <person name="Chang W.E."/>
            <person name="Higgs B.W."/>
            <person name="Demirev P."/>
            <person name="Lindquist J."/>
            <person name="Liem A."/>
            <person name="Fochler E."/>
            <person name="Read T.D."/>
            <person name="Tapia R."/>
            <person name="Johnson S."/>
            <person name="Bishop-Lilly K.A."/>
            <person name="Detter C."/>
            <person name="Han C."/>
            <person name="Sozhamannan S."/>
            <person name="Rosenzweig C.N."/>
            <person name="Skowronski E.W."/>
        </authorList>
    </citation>
    <scope>NUCLEOTIDE SEQUENCE [LARGE SCALE GENOMIC DNA]</scope>
    <source>
        <strain evidence="8 9">CL-SP19</strain>
    </source>
</reference>
<dbReference type="PRINTS" id="PR01021">
    <property type="entry name" value="OMPADOMAIN"/>
</dbReference>
<feature type="domain" description="OmpA-like" evidence="7">
    <location>
        <begin position="238"/>
        <end position="356"/>
    </location>
</feature>
<keyword evidence="9" id="KW-1185">Reference proteome</keyword>
<name>A0A432Z4H5_9GAMM</name>
<evidence type="ECO:0000256" key="2">
    <source>
        <dbReference type="ARBA" id="ARBA00023136"/>
    </source>
</evidence>
<evidence type="ECO:0000256" key="4">
    <source>
        <dbReference type="PROSITE-ProRule" id="PRU00473"/>
    </source>
</evidence>
<feature type="region of interest" description="Disordered" evidence="5">
    <location>
        <begin position="185"/>
        <end position="213"/>
    </location>
</feature>
<dbReference type="Pfam" id="PF00691">
    <property type="entry name" value="OmpA"/>
    <property type="match status" value="1"/>
</dbReference>
<evidence type="ECO:0000313" key="8">
    <source>
        <dbReference type="EMBL" id="RUO72765.1"/>
    </source>
</evidence>
<organism evidence="8 9">
    <name type="scientific">Idiomarina seosinensis</name>
    <dbReference type="NCBI Taxonomy" id="281739"/>
    <lineage>
        <taxon>Bacteria</taxon>
        <taxon>Pseudomonadati</taxon>
        <taxon>Pseudomonadota</taxon>
        <taxon>Gammaproteobacteria</taxon>
        <taxon>Alteromonadales</taxon>
        <taxon>Idiomarinaceae</taxon>
        <taxon>Idiomarina</taxon>
    </lineage>
</organism>
<dbReference type="Proteomes" id="UP000287908">
    <property type="component" value="Unassembled WGS sequence"/>
</dbReference>
<dbReference type="PROSITE" id="PS51123">
    <property type="entry name" value="OMPA_2"/>
    <property type="match status" value="1"/>
</dbReference>
<evidence type="ECO:0000256" key="6">
    <source>
        <dbReference type="SAM" id="SignalP"/>
    </source>
</evidence>
<feature type="chain" id="PRO_5019524011" evidence="6">
    <location>
        <begin position="23"/>
        <end position="362"/>
    </location>
</feature>
<dbReference type="AlphaFoldDB" id="A0A432Z4H5"/>
<comment type="caution">
    <text evidence="8">The sequence shown here is derived from an EMBL/GenBank/DDBJ whole genome shotgun (WGS) entry which is preliminary data.</text>
</comment>
<accession>A0A432Z4H5</accession>
<dbReference type="OrthoDB" id="9805832at2"/>
<evidence type="ECO:0000259" key="7">
    <source>
        <dbReference type="PROSITE" id="PS51123"/>
    </source>
</evidence>
<dbReference type="CDD" id="cd07185">
    <property type="entry name" value="OmpA_C-like"/>
    <property type="match status" value="1"/>
</dbReference>
<dbReference type="Gene3D" id="3.30.1330.60">
    <property type="entry name" value="OmpA-like domain"/>
    <property type="match status" value="1"/>
</dbReference>
<dbReference type="InterPro" id="IPR006665">
    <property type="entry name" value="OmpA-like"/>
</dbReference>
<comment type="subcellular location">
    <subcellularLocation>
        <location evidence="1">Cell outer membrane</location>
    </subcellularLocation>
</comment>
<proteinExistence type="predicted"/>